<accession>A0A8S1DGL1</accession>
<evidence type="ECO:0000256" key="2">
    <source>
        <dbReference type="ARBA" id="ARBA00022692"/>
    </source>
</evidence>
<feature type="transmembrane region" description="Helical" evidence="5">
    <location>
        <begin position="266"/>
        <end position="287"/>
    </location>
</feature>
<feature type="transmembrane region" description="Helical" evidence="5">
    <location>
        <begin position="483"/>
        <end position="516"/>
    </location>
</feature>
<dbReference type="AlphaFoldDB" id="A0A8S1DGL1"/>
<feature type="transmembrane region" description="Helical" evidence="5">
    <location>
        <begin position="299"/>
        <end position="320"/>
    </location>
</feature>
<protein>
    <recommendedName>
        <fullName evidence="6">STAS domain-containing protein</fullName>
    </recommendedName>
</protein>
<feature type="transmembrane region" description="Helical" evidence="5">
    <location>
        <begin position="748"/>
        <end position="774"/>
    </location>
</feature>
<dbReference type="SUPFAM" id="SSF52091">
    <property type="entry name" value="SpoIIaa-like"/>
    <property type="match status" value="1"/>
</dbReference>
<feature type="transmembrane region" description="Helical" evidence="5">
    <location>
        <begin position="830"/>
        <end position="849"/>
    </location>
</feature>
<dbReference type="InterPro" id="IPR036513">
    <property type="entry name" value="STAS_dom_sf"/>
</dbReference>
<feature type="transmembrane region" description="Helical" evidence="5">
    <location>
        <begin position="188"/>
        <end position="208"/>
    </location>
</feature>
<dbReference type="CDD" id="cd07042">
    <property type="entry name" value="STAS_SulP_like_sulfate_transporter"/>
    <property type="match status" value="1"/>
</dbReference>
<feature type="transmembrane region" description="Helical" evidence="5">
    <location>
        <begin position="1081"/>
        <end position="1097"/>
    </location>
</feature>
<dbReference type="Pfam" id="PF01740">
    <property type="entry name" value="STAS"/>
    <property type="match status" value="1"/>
</dbReference>
<evidence type="ECO:0000256" key="4">
    <source>
        <dbReference type="ARBA" id="ARBA00023136"/>
    </source>
</evidence>
<dbReference type="GO" id="GO:0016020">
    <property type="term" value="C:membrane"/>
    <property type="evidence" value="ECO:0007669"/>
    <property type="project" value="UniProtKB-SubCell"/>
</dbReference>
<reference evidence="7 8" key="1">
    <citation type="submission" date="2020-04" db="EMBL/GenBank/DDBJ databases">
        <authorList>
            <person name="Alioto T."/>
            <person name="Alioto T."/>
            <person name="Gomez Garrido J."/>
        </authorList>
    </citation>
    <scope>NUCLEOTIDE SEQUENCE [LARGE SCALE GENOMIC DNA]</scope>
</reference>
<dbReference type="InterPro" id="IPR011547">
    <property type="entry name" value="SLC26A/SulP_dom"/>
</dbReference>
<feature type="transmembrane region" description="Helical" evidence="5">
    <location>
        <begin position="423"/>
        <end position="441"/>
    </location>
</feature>
<dbReference type="Gene3D" id="3.30.750.24">
    <property type="entry name" value="STAS domain"/>
    <property type="match status" value="1"/>
</dbReference>
<dbReference type="Pfam" id="PF00916">
    <property type="entry name" value="Sulfate_transp"/>
    <property type="match status" value="2"/>
</dbReference>
<dbReference type="PANTHER" id="PTHR11814">
    <property type="entry name" value="SULFATE TRANSPORTER"/>
    <property type="match status" value="1"/>
</dbReference>
<feature type="transmembrane region" description="Helical" evidence="5">
    <location>
        <begin position="387"/>
        <end position="411"/>
    </location>
</feature>
<keyword evidence="2 5" id="KW-0812">Transmembrane</keyword>
<feature type="transmembrane region" description="Helical" evidence="5">
    <location>
        <begin position="856"/>
        <end position="876"/>
    </location>
</feature>
<feature type="transmembrane region" description="Helical" evidence="5">
    <location>
        <begin position="448"/>
        <end position="468"/>
    </location>
</feature>
<dbReference type="OrthoDB" id="288203at2759"/>
<feature type="transmembrane region" description="Helical" evidence="5">
    <location>
        <begin position="928"/>
        <end position="949"/>
    </location>
</feature>
<feature type="transmembrane region" description="Helical" evidence="5">
    <location>
        <begin position="704"/>
        <end position="720"/>
    </location>
</feature>
<dbReference type="GO" id="GO:0055085">
    <property type="term" value="P:transmembrane transport"/>
    <property type="evidence" value="ECO:0007669"/>
    <property type="project" value="InterPro"/>
</dbReference>
<organism evidence="7 8">
    <name type="scientific">Cloeon dipterum</name>
    <dbReference type="NCBI Taxonomy" id="197152"/>
    <lineage>
        <taxon>Eukaryota</taxon>
        <taxon>Metazoa</taxon>
        <taxon>Ecdysozoa</taxon>
        <taxon>Arthropoda</taxon>
        <taxon>Hexapoda</taxon>
        <taxon>Insecta</taxon>
        <taxon>Pterygota</taxon>
        <taxon>Palaeoptera</taxon>
        <taxon>Ephemeroptera</taxon>
        <taxon>Pisciforma</taxon>
        <taxon>Baetidae</taxon>
        <taxon>Cloeon</taxon>
    </lineage>
</organism>
<evidence type="ECO:0000259" key="6">
    <source>
        <dbReference type="PROSITE" id="PS50801"/>
    </source>
</evidence>
<feature type="transmembrane region" description="Helical" evidence="5">
    <location>
        <begin position="57"/>
        <end position="75"/>
    </location>
</feature>
<dbReference type="InterPro" id="IPR001902">
    <property type="entry name" value="SLC26A/SulP_fam"/>
</dbReference>
<gene>
    <name evidence="7" type="ORF">CLODIP_2_CD00201</name>
</gene>
<feature type="transmembrane region" description="Helical" evidence="5">
    <location>
        <begin position="1017"/>
        <end position="1039"/>
    </location>
</feature>
<feature type="transmembrane region" description="Helical" evidence="5">
    <location>
        <begin position="981"/>
        <end position="1005"/>
    </location>
</feature>
<dbReference type="Proteomes" id="UP000494165">
    <property type="component" value="Unassembled WGS sequence"/>
</dbReference>
<dbReference type="EMBL" id="CADEPI010000243">
    <property type="protein sequence ID" value="CAB3381723.1"/>
    <property type="molecule type" value="Genomic_DNA"/>
</dbReference>
<feature type="transmembrane region" description="Helical" evidence="5">
    <location>
        <begin position="352"/>
        <end position="375"/>
    </location>
</feature>
<feature type="transmembrane region" description="Helical" evidence="5">
    <location>
        <begin position="136"/>
        <end position="156"/>
    </location>
</feature>
<feature type="domain" description="STAS" evidence="6">
    <location>
        <begin position="538"/>
        <end position="649"/>
    </location>
</feature>
<feature type="transmembrane region" description="Helical" evidence="5">
    <location>
        <begin position="220"/>
        <end position="246"/>
    </location>
</feature>
<feature type="transmembrane region" description="Helical" evidence="5">
    <location>
        <begin position="1117"/>
        <end position="1143"/>
    </location>
</feature>
<dbReference type="NCBIfam" id="TIGR00815">
    <property type="entry name" value="sulP"/>
    <property type="match status" value="1"/>
</dbReference>
<evidence type="ECO:0000256" key="5">
    <source>
        <dbReference type="SAM" id="Phobius"/>
    </source>
</evidence>
<feature type="transmembrane region" description="Helical" evidence="5">
    <location>
        <begin position="1054"/>
        <end position="1074"/>
    </location>
</feature>
<feature type="transmembrane region" description="Helical" evidence="5">
    <location>
        <begin position="103"/>
        <end position="129"/>
    </location>
</feature>
<dbReference type="InterPro" id="IPR002645">
    <property type="entry name" value="STAS_dom"/>
</dbReference>
<evidence type="ECO:0000256" key="1">
    <source>
        <dbReference type="ARBA" id="ARBA00004141"/>
    </source>
</evidence>
<keyword evidence="3 5" id="KW-1133">Transmembrane helix</keyword>
<evidence type="ECO:0000313" key="7">
    <source>
        <dbReference type="EMBL" id="CAB3381723.1"/>
    </source>
</evidence>
<name>A0A8S1DGL1_9INSE</name>
<keyword evidence="8" id="KW-1185">Reference proteome</keyword>
<feature type="transmembrane region" description="Helical" evidence="5">
    <location>
        <begin position="781"/>
        <end position="801"/>
    </location>
</feature>
<comment type="subcellular location">
    <subcellularLocation>
        <location evidence="1">Membrane</location>
        <topology evidence="1">Multi-pass membrane protein</topology>
    </subcellularLocation>
</comment>
<sequence>MSLNSAKNQSVNAQDEEVDFETPVIRLLRNQESFNKLNQYDVPPETPLVQKAMGQLSLGKCASCMLSVFPFFGWIRSYNFKRDLVDDLVSGCTVGVMHIPQGLAYSMLAGVPPITGLYMAFYPVLVYIFMGTSRHVSMGTFSVVCLMTKAIVVAHAEPDTVDNNFETAPSLSFSDAFIEPENSQLTSVQVATVVCFAVGLWQVLMGLCRLGNISVFLSDTLVSGFSTAAAVHVLASQLGSLLGVQVGKYNSDFKVILVIRDVVKNMSTLNVVSLSLSLSIMALLIVYTEIIKPRVEKRCHYPFPVELICIIIGTVLSISFDLGPLHGVKVVGNIPRGLPSPSFPAFWLLPDVIFHSFPIALVGFTITLSMASILAKRGHYKVHANQEFLACGCGNLFASGFSCVPFAASLSRSLIQQNVGGKTQIASVFSCSLILLVLLAIGPFFEKLPNCVLAAIVLVSLKGMFMQLKDFPCILRRSKLDAFVWMGTFVVSVFWDIDYGLGVGLLLSILCVLLYGQKMHVYTLGKVPGNDIYLDNKHYLAAKELPGVKIIHICGSLHFANKNQLEKRCSKIVKLHSHAPHHVVVHKDGERHALNSDSVHCVILDLSGVSFIDPSAADILSTLRDDIYQKLEGKLLLANAPPNILEALKNIHDAWNDNITCAGLHQNNLSWKMQTLEDFQILHKYEKTPEITFIQKAKASIQGLSVYQTFLSIFPFLGWIRQYKFKEYIVDDVVTGCTIGIMHIPQGLAAAILAGVPPVVGLYMASFPSIIYTLMSTSKHISIGTIAIICIMVKPIVSLHAKPETVDNHFEKPPDLTWSEAIFKPENAELTSVQVAAAVCFAVGVWQLLMGVFRLGIVSVILSDALLGNLLGIEIAKHSSNFKVLLIFRDAVLNILTMNLVSFALSMSVMAVLITYAEVLKPRLEKMFRFPIPVEMLCVIICTLLSMAFDLENKYGVKCFGTIPRGLPAPSLPAFWFLPQVALQSLPIAIVGYAITISVATILAKKSKYEIRPNQEFLAYGCCNIFASFFSCVPVAGSISRSMVQHKVGGKTQIVSLVSCAFVLLVLIAIGPFFEPLPSCVLAAILIVTLKGIMWQVKDFPGIYRRSKSDGIVWMGTFFVAICWDTDYGLAAGIFLSTFSVILHGQKLKICILGRVPRIDTYLDKRYYSAQTALQ</sequence>
<evidence type="ECO:0000313" key="8">
    <source>
        <dbReference type="Proteomes" id="UP000494165"/>
    </source>
</evidence>
<proteinExistence type="predicted"/>
<dbReference type="PROSITE" id="PS50801">
    <property type="entry name" value="STAS"/>
    <property type="match status" value="1"/>
</dbReference>
<evidence type="ECO:0000256" key="3">
    <source>
        <dbReference type="ARBA" id="ARBA00022989"/>
    </source>
</evidence>
<feature type="transmembrane region" description="Helical" evidence="5">
    <location>
        <begin position="896"/>
        <end position="916"/>
    </location>
</feature>
<comment type="caution">
    <text evidence="7">The sequence shown here is derived from an EMBL/GenBank/DDBJ whole genome shotgun (WGS) entry which is preliminary data.</text>
</comment>
<keyword evidence="4 5" id="KW-0472">Membrane</keyword>